<evidence type="ECO:0000313" key="2">
    <source>
        <dbReference type="EMBL" id="KAH9296470.1"/>
    </source>
</evidence>
<accession>A0AA38FBX5</accession>
<dbReference type="Proteomes" id="UP000824469">
    <property type="component" value="Unassembled WGS sequence"/>
</dbReference>
<protein>
    <recommendedName>
        <fullName evidence="4">Zinc knuckle CX2CX4HX4C domain-containing protein</fullName>
    </recommendedName>
</protein>
<keyword evidence="3" id="KW-1185">Reference proteome</keyword>
<dbReference type="EMBL" id="JAHRHJ020000011">
    <property type="protein sequence ID" value="KAH9296470.1"/>
    <property type="molecule type" value="Genomic_DNA"/>
</dbReference>
<sequence>ESSMRMEQMVYAQMCVYMDMNQPLPAKILLEVGEEKWEQIDYENIPFRCCLCHEYGHLVKDCLLWIKEPIKETHSSENFVIPPKRKTIKEKNTGKVQQNNTNRFAALQSEEAEEDMEEVQETQVPETQNAQPPQQVQENLQLQSVSKALVVHQAYTGEMKSYQRKHKLIEEQRKEEGGNDQSHILLLLPSSADTPPLGITFKRIPPQEFNKKRRKNCEWILL</sequence>
<evidence type="ECO:0008006" key="4">
    <source>
        <dbReference type="Google" id="ProtNLM"/>
    </source>
</evidence>
<dbReference type="InterPro" id="IPR040256">
    <property type="entry name" value="At4g02000-like"/>
</dbReference>
<gene>
    <name evidence="2" type="ORF">KI387_040058</name>
</gene>
<feature type="region of interest" description="Disordered" evidence="1">
    <location>
        <begin position="109"/>
        <end position="136"/>
    </location>
</feature>
<dbReference type="AlphaFoldDB" id="A0AA38FBX5"/>
<comment type="caution">
    <text evidence="2">The sequence shown here is derived from an EMBL/GenBank/DDBJ whole genome shotgun (WGS) entry which is preliminary data.</text>
</comment>
<reference evidence="2 3" key="1">
    <citation type="journal article" date="2021" name="Nat. Plants">
        <title>The Taxus genome provides insights into paclitaxel biosynthesis.</title>
        <authorList>
            <person name="Xiong X."/>
            <person name="Gou J."/>
            <person name="Liao Q."/>
            <person name="Li Y."/>
            <person name="Zhou Q."/>
            <person name="Bi G."/>
            <person name="Li C."/>
            <person name="Du R."/>
            <person name="Wang X."/>
            <person name="Sun T."/>
            <person name="Guo L."/>
            <person name="Liang H."/>
            <person name="Lu P."/>
            <person name="Wu Y."/>
            <person name="Zhang Z."/>
            <person name="Ro D.K."/>
            <person name="Shang Y."/>
            <person name="Huang S."/>
            <person name="Yan J."/>
        </authorList>
    </citation>
    <scope>NUCLEOTIDE SEQUENCE [LARGE SCALE GENOMIC DNA]</scope>
    <source>
        <strain evidence="2">Ta-2019</strain>
    </source>
</reference>
<feature type="non-terminal residue" evidence="2">
    <location>
        <position position="1"/>
    </location>
</feature>
<evidence type="ECO:0000313" key="3">
    <source>
        <dbReference type="Proteomes" id="UP000824469"/>
    </source>
</evidence>
<dbReference type="PANTHER" id="PTHR31286">
    <property type="entry name" value="GLYCINE-RICH CELL WALL STRUCTURAL PROTEIN 1.8-LIKE"/>
    <property type="match status" value="1"/>
</dbReference>
<name>A0AA38FBX5_TAXCH</name>
<proteinExistence type="predicted"/>
<evidence type="ECO:0000256" key="1">
    <source>
        <dbReference type="SAM" id="MobiDB-lite"/>
    </source>
</evidence>
<dbReference type="PANTHER" id="PTHR31286:SF180">
    <property type="entry name" value="OS10G0362600 PROTEIN"/>
    <property type="match status" value="1"/>
</dbReference>
<organism evidence="2 3">
    <name type="scientific">Taxus chinensis</name>
    <name type="common">Chinese yew</name>
    <name type="synonym">Taxus wallichiana var. chinensis</name>
    <dbReference type="NCBI Taxonomy" id="29808"/>
    <lineage>
        <taxon>Eukaryota</taxon>
        <taxon>Viridiplantae</taxon>
        <taxon>Streptophyta</taxon>
        <taxon>Embryophyta</taxon>
        <taxon>Tracheophyta</taxon>
        <taxon>Spermatophyta</taxon>
        <taxon>Pinopsida</taxon>
        <taxon>Pinidae</taxon>
        <taxon>Conifers II</taxon>
        <taxon>Cupressales</taxon>
        <taxon>Taxaceae</taxon>
        <taxon>Taxus</taxon>
    </lineage>
</organism>
<feature type="compositionally biased region" description="Acidic residues" evidence="1">
    <location>
        <begin position="110"/>
        <end position="120"/>
    </location>
</feature>